<dbReference type="EMBL" id="BLLK01000062">
    <property type="protein sequence ID" value="GFH59154.1"/>
    <property type="molecule type" value="Genomic_DNA"/>
</dbReference>
<evidence type="ECO:0000313" key="1">
    <source>
        <dbReference type="EMBL" id="GFH59154.1"/>
    </source>
</evidence>
<protein>
    <submittedName>
        <fullName evidence="1">Uncharacterized protein</fullName>
    </submittedName>
</protein>
<proteinExistence type="predicted"/>
<reference evidence="1 2" key="1">
    <citation type="journal article" date="2021" name="Sci. Rep.">
        <title>The genome of the diatom Chaetoceros tenuissimus carries an ancient integrated fragment of an extant virus.</title>
        <authorList>
            <person name="Hongo Y."/>
            <person name="Kimura K."/>
            <person name="Takaki Y."/>
            <person name="Yoshida Y."/>
            <person name="Baba S."/>
            <person name="Kobayashi G."/>
            <person name="Nagasaki K."/>
            <person name="Hano T."/>
            <person name="Tomaru Y."/>
        </authorList>
    </citation>
    <scope>NUCLEOTIDE SEQUENCE [LARGE SCALE GENOMIC DNA]</scope>
    <source>
        <strain evidence="1 2">NIES-3715</strain>
    </source>
</reference>
<dbReference type="Proteomes" id="UP001054902">
    <property type="component" value="Unassembled WGS sequence"/>
</dbReference>
<organism evidence="1 2">
    <name type="scientific">Chaetoceros tenuissimus</name>
    <dbReference type="NCBI Taxonomy" id="426638"/>
    <lineage>
        <taxon>Eukaryota</taxon>
        <taxon>Sar</taxon>
        <taxon>Stramenopiles</taxon>
        <taxon>Ochrophyta</taxon>
        <taxon>Bacillariophyta</taxon>
        <taxon>Coscinodiscophyceae</taxon>
        <taxon>Chaetocerotophycidae</taxon>
        <taxon>Chaetocerotales</taxon>
        <taxon>Chaetocerotaceae</taxon>
        <taxon>Chaetoceros</taxon>
    </lineage>
</organism>
<dbReference type="AlphaFoldDB" id="A0AAD3D7A8"/>
<gene>
    <name evidence="1" type="ORF">CTEN210_15630</name>
</gene>
<sequence length="227" mass="26641">MYSTKTIHKNYGTPFCSINDPYKSSIEALPSRWQKKQMSTRRYPLKNGFFTELEYYEEPYKEIAEVYSKTQPLDKRKLGFGSHDAFKPAEFTSTKATERYRHSIMKEKKMLDQHKKKHPETETNLAGLVAEERKPPRDRNGKPLKEPEFLFDIGRTAVNQYTPKQKSDSFYDYPKHAPIDPKLKGKDPVRRLGSHKTMSSIIGEFAWTHHYEKPQHGRKMLKPSSRL</sequence>
<name>A0AAD3D7A8_9STRA</name>
<keyword evidence="2" id="KW-1185">Reference proteome</keyword>
<accession>A0AAD3D7A8</accession>
<evidence type="ECO:0000313" key="2">
    <source>
        <dbReference type="Proteomes" id="UP001054902"/>
    </source>
</evidence>
<comment type="caution">
    <text evidence="1">The sequence shown here is derived from an EMBL/GenBank/DDBJ whole genome shotgun (WGS) entry which is preliminary data.</text>
</comment>